<dbReference type="EC" id="1.7.3.3" evidence="5 8"/>
<evidence type="ECO:0000313" key="9">
    <source>
        <dbReference type="EMBL" id="MBB6429573.1"/>
    </source>
</evidence>
<feature type="binding site" evidence="7">
    <location>
        <position position="244"/>
    </location>
    <ligand>
        <name>urate</name>
        <dbReference type="ChEBI" id="CHEBI:17775"/>
    </ligand>
</feature>
<dbReference type="PANTHER" id="PTHR42874">
    <property type="entry name" value="URICASE"/>
    <property type="match status" value="1"/>
</dbReference>
<feature type="binding site" evidence="7">
    <location>
        <position position="158"/>
    </location>
    <ligand>
        <name>5-hydroxyisourate</name>
        <dbReference type="ChEBI" id="CHEBI:18072"/>
    </ligand>
</feature>
<comment type="similarity">
    <text evidence="2 5 8">Belongs to the uricase family.</text>
</comment>
<dbReference type="SUPFAM" id="SSF55620">
    <property type="entry name" value="Tetrahydrobiopterin biosynthesis enzymes-like"/>
    <property type="match status" value="2"/>
</dbReference>
<feature type="binding site" evidence="7">
    <location>
        <position position="244"/>
    </location>
    <ligand>
        <name>5-hydroxyisourate</name>
        <dbReference type="ChEBI" id="CHEBI:18072"/>
    </ligand>
</feature>
<dbReference type="InterPro" id="IPR002042">
    <property type="entry name" value="Uricase"/>
</dbReference>
<feature type="binding site" evidence="7">
    <location>
        <position position="175"/>
    </location>
    <ligand>
        <name>5-hydroxyisourate</name>
        <dbReference type="ChEBI" id="CHEBI:18072"/>
    </ligand>
</feature>
<feature type="binding site" evidence="7">
    <location>
        <position position="158"/>
    </location>
    <ligand>
        <name>urate</name>
        <dbReference type="ChEBI" id="CHEBI:17775"/>
    </ligand>
</feature>
<keyword evidence="10" id="KW-1185">Reference proteome</keyword>
<dbReference type="GO" id="GO:0019628">
    <property type="term" value="P:urate catabolic process"/>
    <property type="evidence" value="ECO:0007669"/>
    <property type="project" value="UniProtKB-UniPathway"/>
</dbReference>
<feature type="active site" description="Charge relay system" evidence="6">
    <location>
        <position position="60"/>
    </location>
</feature>
<feature type="binding site" evidence="7">
    <location>
        <position position="175"/>
    </location>
    <ligand>
        <name>urate</name>
        <dbReference type="ChEBI" id="CHEBI:17775"/>
    </ligand>
</feature>
<keyword evidence="3 5" id="KW-0659">Purine metabolism</keyword>
<dbReference type="PRINTS" id="PR00093">
    <property type="entry name" value="URICASE"/>
</dbReference>
<sequence length="281" mass="31297">MPHPLSHNAYGKHRVRVSKIKRSANDPQHHEFIEATVAVTLEGDLAESYTLGDNTNVVATDTCRNTVYAKAKDDPFDTIESFGVTLAEHFLSQYDHLTKATVELREHRWHRLDGHGHCFTGSDGETPTATVVAERGQATTVSAGLDDLMIAKTTQTGFENFHRDEYRTLPDTDDRIFATVLTASWDYASADTDFAAARAAIRDAMLAKFTDHYSKSVQETLYLMANAGLDTCADATSITLTMPNKHHLRFNLEPLGRTNDNEVFHVTDEPYGYITGTVTRQ</sequence>
<dbReference type="RefSeq" id="WP_184677146.1">
    <property type="nucleotide sequence ID" value="NZ_JACHGY010000001.1"/>
</dbReference>
<feature type="binding site" evidence="7">
    <location>
        <position position="218"/>
    </location>
    <ligand>
        <name>urate</name>
        <dbReference type="ChEBI" id="CHEBI:17775"/>
    </ligand>
</feature>
<dbReference type="GO" id="GO:0004846">
    <property type="term" value="F:urate oxidase activity"/>
    <property type="evidence" value="ECO:0007669"/>
    <property type="project" value="UniProtKB-EC"/>
</dbReference>
<protein>
    <recommendedName>
        <fullName evidence="5 8">Uricase</fullName>
        <ecNumber evidence="5 8">1.7.3.3</ecNumber>
    </recommendedName>
    <alternativeName>
        <fullName evidence="5">Urate oxidase</fullName>
    </alternativeName>
</protein>
<evidence type="ECO:0000256" key="7">
    <source>
        <dbReference type="PIRSR" id="PIRSR000241-2"/>
    </source>
</evidence>
<dbReference type="GO" id="GO:0006145">
    <property type="term" value="P:purine nucleobase catabolic process"/>
    <property type="evidence" value="ECO:0007669"/>
    <property type="project" value="TreeGrafter"/>
</dbReference>
<feature type="active site" description="Charge relay system" evidence="6">
    <location>
        <position position="246"/>
    </location>
</feature>
<dbReference type="NCBIfam" id="TIGR03383">
    <property type="entry name" value="urate_oxi"/>
    <property type="match status" value="1"/>
</dbReference>
<organism evidence="9 10">
    <name type="scientific">Algisphaera agarilytica</name>
    <dbReference type="NCBI Taxonomy" id="1385975"/>
    <lineage>
        <taxon>Bacteria</taxon>
        <taxon>Pseudomonadati</taxon>
        <taxon>Planctomycetota</taxon>
        <taxon>Phycisphaerae</taxon>
        <taxon>Phycisphaerales</taxon>
        <taxon>Phycisphaeraceae</taxon>
        <taxon>Algisphaera</taxon>
    </lineage>
</organism>
<evidence type="ECO:0000313" key="10">
    <source>
        <dbReference type="Proteomes" id="UP000541810"/>
    </source>
</evidence>
<feature type="binding site" evidence="7">
    <location>
        <position position="61"/>
    </location>
    <ligand>
        <name>5-hydroxyisourate</name>
        <dbReference type="ChEBI" id="CHEBI:18072"/>
    </ligand>
</feature>
<dbReference type="Pfam" id="PF01014">
    <property type="entry name" value="Uricase"/>
    <property type="match status" value="2"/>
</dbReference>
<dbReference type="AlphaFoldDB" id="A0A7X0LL34"/>
<feature type="active site" description="Charge relay system" evidence="6">
    <location>
        <position position="12"/>
    </location>
</feature>
<evidence type="ECO:0000256" key="4">
    <source>
        <dbReference type="ARBA" id="ARBA00023002"/>
    </source>
</evidence>
<feature type="binding site" evidence="7">
    <location>
        <position position="60"/>
    </location>
    <ligand>
        <name>5-hydroxyisourate</name>
        <dbReference type="ChEBI" id="CHEBI:18072"/>
    </ligand>
</feature>
<dbReference type="UniPathway" id="UPA00394">
    <property type="reaction ID" value="UER00650"/>
</dbReference>
<proteinExistence type="inferred from homology"/>
<feature type="binding site" evidence="7">
    <location>
        <position position="244"/>
    </location>
    <ligand>
        <name>O2</name>
        <dbReference type="ChEBI" id="CHEBI:15379"/>
    </ligand>
</feature>
<evidence type="ECO:0000256" key="5">
    <source>
        <dbReference type="PIRNR" id="PIRNR000241"/>
    </source>
</evidence>
<comment type="caution">
    <text evidence="9">The sequence shown here is derived from an EMBL/GenBank/DDBJ whole genome shotgun (WGS) entry which is preliminary data.</text>
</comment>
<dbReference type="PIRSF" id="PIRSF000241">
    <property type="entry name" value="Urate_oxidase"/>
    <property type="match status" value="1"/>
</dbReference>
<name>A0A7X0LL34_9BACT</name>
<feature type="binding site" evidence="7">
    <location>
        <position position="217"/>
    </location>
    <ligand>
        <name>5-hydroxyisourate</name>
        <dbReference type="ChEBI" id="CHEBI:18072"/>
    </ligand>
</feature>
<feature type="binding site" evidence="7">
    <location>
        <position position="218"/>
    </location>
    <ligand>
        <name>5-hydroxyisourate</name>
        <dbReference type="ChEBI" id="CHEBI:18072"/>
    </ligand>
</feature>
<dbReference type="Gene3D" id="3.10.270.10">
    <property type="entry name" value="Urate Oxidase"/>
    <property type="match status" value="1"/>
</dbReference>
<keyword evidence="4 5" id="KW-0560">Oxidoreductase</keyword>
<feature type="binding site" evidence="7">
    <location>
        <position position="217"/>
    </location>
    <ligand>
        <name>urate</name>
        <dbReference type="ChEBI" id="CHEBI:17775"/>
    </ligand>
</feature>
<comment type="pathway">
    <text evidence="1 5">Purine metabolism; urate degradation; (S)-allantoin from urate: step 1/3.</text>
</comment>
<evidence type="ECO:0000256" key="3">
    <source>
        <dbReference type="ARBA" id="ARBA00022631"/>
    </source>
</evidence>
<dbReference type="EMBL" id="JACHGY010000001">
    <property type="protein sequence ID" value="MBB6429573.1"/>
    <property type="molecule type" value="Genomic_DNA"/>
</dbReference>
<comment type="catalytic activity">
    <reaction evidence="5 8">
        <text>urate + O2 + H2O = 5-hydroxyisourate + H2O2</text>
        <dbReference type="Rhea" id="RHEA:21368"/>
        <dbReference type="ChEBI" id="CHEBI:15377"/>
        <dbReference type="ChEBI" id="CHEBI:15379"/>
        <dbReference type="ChEBI" id="CHEBI:16240"/>
        <dbReference type="ChEBI" id="CHEBI:17775"/>
        <dbReference type="ChEBI" id="CHEBI:18072"/>
        <dbReference type="EC" id="1.7.3.3"/>
    </reaction>
</comment>
<reference evidence="9 10" key="1">
    <citation type="submission" date="2020-08" db="EMBL/GenBank/DDBJ databases">
        <title>Genomic Encyclopedia of Type Strains, Phase IV (KMG-IV): sequencing the most valuable type-strain genomes for metagenomic binning, comparative biology and taxonomic classification.</title>
        <authorList>
            <person name="Goeker M."/>
        </authorList>
    </citation>
    <scope>NUCLEOTIDE SEQUENCE [LARGE SCALE GENOMIC DNA]</scope>
    <source>
        <strain evidence="9 10">DSM 103725</strain>
    </source>
</reference>
<feature type="binding site" evidence="7">
    <location>
        <position position="60"/>
    </location>
    <ligand>
        <name>urate</name>
        <dbReference type="ChEBI" id="CHEBI:17775"/>
    </ligand>
</feature>
<evidence type="ECO:0000256" key="6">
    <source>
        <dbReference type="PIRSR" id="PIRSR000241-1"/>
    </source>
</evidence>
<comment type="function">
    <text evidence="5 8">Catalyzes the oxidation of uric acid to 5-hydroxyisourate, which is further processed to form (S)-allantoin.</text>
</comment>
<gene>
    <name evidence="9" type="ORF">HNQ40_001379</name>
</gene>
<dbReference type="PANTHER" id="PTHR42874:SF1">
    <property type="entry name" value="URICASE"/>
    <property type="match status" value="1"/>
</dbReference>
<feature type="binding site" evidence="7">
    <location>
        <position position="60"/>
    </location>
    <ligand>
        <name>O2</name>
        <dbReference type="ChEBI" id="CHEBI:15379"/>
    </ligand>
</feature>
<evidence type="ECO:0000256" key="2">
    <source>
        <dbReference type="ARBA" id="ARBA00009760"/>
    </source>
</evidence>
<evidence type="ECO:0000256" key="1">
    <source>
        <dbReference type="ARBA" id="ARBA00004831"/>
    </source>
</evidence>
<dbReference type="Proteomes" id="UP000541810">
    <property type="component" value="Unassembled WGS sequence"/>
</dbReference>
<feature type="binding site" evidence="7">
    <location>
        <position position="61"/>
    </location>
    <ligand>
        <name>urate</name>
        <dbReference type="ChEBI" id="CHEBI:17775"/>
    </ligand>
</feature>
<evidence type="ECO:0000256" key="8">
    <source>
        <dbReference type="RuleBase" id="RU004455"/>
    </source>
</evidence>
<accession>A0A7X0LL34</accession>